<feature type="region of interest" description="Disordered" evidence="1">
    <location>
        <begin position="28"/>
        <end position="72"/>
    </location>
</feature>
<sequence length="202" mass="21695">MLSNVKFRATPEGVPYVVEFSNIKFAPPKSRWSRSSWTSSTTTSSATTSASRISDLPPPPPPKPFPRAKQSGGHNLLIRFGHQNSSERRRPRRLSPRELWDMKRAIADAVTAAGMTSSPVEKHDALGEAISQRQAAIKVAPRNAASGALYAGTYGQMLGAMNSAGLVATEVSDVCGATWLGAIFVPKSRGGNLQFSTLNLWA</sequence>
<dbReference type="Proteomes" id="UP000287166">
    <property type="component" value="Unassembled WGS sequence"/>
</dbReference>
<comment type="caution">
    <text evidence="2">The sequence shown here is derived from an EMBL/GenBank/DDBJ whole genome shotgun (WGS) entry which is preliminary data.</text>
</comment>
<dbReference type="OrthoDB" id="3262301at2759"/>
<feature type="compositionally biased region" description="Pro residues" evidence="1">
    <location>
        <begin position="56"/>
        <end position="65"/>
    </location>
</feature>
<feature type="compositionally biased region" description="Low complexity" evidence="1">
    <location>
        <begin position="33"/>
        <end position="51"/>
    </location>
</feature>
<evidence type="ECO:0000256" key="1">
    <source>
        <dbReference type="SAM" id="MobiDB-lite"/>
    </source>
</evidence>
<proteinExistence type="predicted"/>
<accession>A0A401GRX3</accession>
<dbReference type="GeneID" id="38781870"/>
<protein>
    <submittedName>
        <fullName evidence="2">Uncharacterized protein</fullName>
    </submittedName>
</protein>
<dbReference type="AlphaFoldDB" id="A0A401GRX3"/>
<reference evidence="2 3" key="1">
    <citation type="journal article" date="2018" name="Sci. Rep.">
        <title>Genome sequence of the cauliflower mushroom Sparassis crispa (Hanabiratake) and its association with beneficial usage.</title>
        <authorList>
            <person name="Kiyama R."/>
            <person name="Furutani Y."/>
            <person name="Kawaguchi K."/>
            <person name="Nakanishi T."/>
        </authorList>
    </citation>
    <scope>NUCLEOTIDE SEQUENCE [LARGE SCALE GENOMIC DNA]</scope>
</reference>
<gene>
    <name evidence="2" type="ORF">SCP_0701350</name>
</gene>
<dbReference type="EMBL" id="BFAD01000007">
    <property type="protein sequence ID" value="GBE84953.1"/>
    <property type="molecule type" value="Genomic_DNA"/>
</dbReference>
<organism evidence="2 3">
    <name type="scientific">Sparassis crispa</name>
    <dbReference type="NCBI Taxonomy" id="139825"/>
    <lineage>
        <taxon>Eukaryota</taxon>
        <taxon>Fungi</taxon>
        <taxon>Dikarya</taxon>
        <taxon>Basidiomycota</taxon>
        <taxon>Agaricomycotina</taxon>
        <taxon>Agaricomycetes</taxon>
        <taxon>Polyporales</taxon>
        <taxon>Sparassidaceae</taxon>
        <taxon>Sparassis</taxon>
    </lineage>
</organism>
<dbReference type="InParanoid" id="A0A401GRX3"/>
<name>A0A401GRX3_9APHY</name>
<evidence type="ECO:0000313" key="3">
    <source>
        <dbReference type="Proteomes" id="UP000287166"/>
    </source>
</evidence>
<keyword evidence="3" id="KW-1185">Reference proteome</keyword>
<dbReference type="RefSeq" id="XP_027615866.1">
    <property type="nucleotide sequence ID" value="XM_027760065.1"/>
</dbReference>
<evidence type="ECO:0000313" key="2">
    <source>
        <dbReference type="EMBL" id="GBE84953.1"/>
    </source>
</evidence>